<gene>
    <name evidence="2" type="ORF">PHMEG_00038879</name>
</gene>
<keyword evidence="3" id="KW-1185">Reference proteome</keyword>
<protein>
    <submittedName>
        <fullName evidence="2">Uncharacterized protein</fullName>
    </submittedName>
</protein>
<feature type="compositionally biased region" description="Polar residues" evidence="1">
    <location>
        <begin position="18"/>
        <end position="31"/>
    </location>
</feature>
<dbReference type="EMBL" id="NBNE01018569">
    <property type="protein sequence ID" value="OWY92206.1"/>
    <property type="molecule type" value="Genomic_DNA"/>
</dbReference>
<organism evidence="2 3">
    <name type="scientific">Phytophthora megakarya</name>
    <dbReference type="NCBI Taxonomy" id="4795"/>
    <lineage>
        <taxon>Eukaryota</taxon>
        <taxon>Sar</taxon>
        <taxon>Stramenopiles</taxon>
        <taxon>Oomycota</taxon>
        <taxon>Peronosporomycetes</taxon>
        <taxon>Peronosporales</taxon>
        <taxon>Peronosporaceae</taxon>
        <taxon>Phytophthora</taxon>
    </lineage>
</organism>
<sequence>MTRPAMRRTCSTKTMMKMTPQQSWRGRSVNSRQRKRWTRLQGSRSLNSDRWARSLPSAVNWTRARTPCSG</sequence>
<feature type="region of interest" description="Disordered" evidence="1">
    <location>
        <begin position="18"/>
        <end position="45"/>
    </location>
</feature>
<dbReference type="AlphaFoldDB" id="A0A225UHX8"/>
<reference evidence="3" key="1">
    <citation type="submission" date="2017-03" db="EMBL/GenBank/DDBJ databases">
        <title>Phytopthora megakarya and P. palmivora, two closely related causual agents of cacao black pod achieved similar genome size and gene model numbers by different mechanisms.</title>
        <authorList>
            <person name="Ali S."/>
            <person name="Shao J."/>
            <person name="Larry D.J."/>
            <person name="Kronmiller B."/>
            <person name="Shen D."/>
            <person name="Strem M.D."/>
            <person name="Melnick R.L."/>
            <person name="Guiltinan M.J."/>
            <person name="Tyler B.M."/>
            <person name="Meinhardt L.W."/>
            <person name="Bailey B.A."/>
        </authorList>
    </citation>
    <scope>NUCLEOTIDE SEQUENCE [LARGE SCALE GENOMIC DNA]</scope>
    <source>
        <strain evidence="3">zdho120</strain>
    </source>
</reference>
<accession>A0A225UHX8</accession>
<evidence type="ECO:0000256" key="1">
    <source>
        <dbReference type="SAM" id="MobiDB-lite"/>
    </source>
</evidence>
<proteinExistence type="predicted"/>
<dbReference type="Proteomes" id="UP000198211">
    <property type="component" value="Unassembled WGS sequence"/>
</dbReference>
<feature type="non-terminal residue" evidence="2">
    <location>
        <position position="1"/>
    </location>
</feature>
<evidence type="ECO:0000313" key="3">
    <source>
        <dbReference type="Proteomes" id="UP000198211"/>
    </source>
</evidence>
<name>A0A225UHX8_9STRA</name>
<comment type="caution">
    <text evidence="2">The sequence shown here is derived from an EMBL/GenBank/DDBJ whole genome shotgun (WGS) entry which is preliminary data.</text>
</comment>
<evidence type="ECO:0000313" key="2">
    <source>
        <dbReference type="EMBL" id="OWY92206.1"/>
    </source>
</evidence>